<proteinExistence type="predicted"/>
<organism evidence="1">
    <name type="scientific">Rhizophora mucronata</name>
    <name type="common">Asiatic mangrove</name>
    <dbReference type="NCBI Taxonomy" id="61149"/>
    <lineage>
        <taxon>Eukaryota</taxon>
        <taxon>Viridiplantae</taxon>
        <taxon>Streptophyta</taxon>
        <taxon>Embryophyta</taxon>
        <taxon>Tracheophyta</taxon>
        <taxon>Spermatophyta</taxon>
        <taxon>Magnoliopsida</taxon>
        <taxon>eudicotyledons</taxon>
        <taxon>Gunneridae</taxon>
        <taxon>Pentapetalae</taxon>
        <taxon>rosids</taxon>
        <taxon>fabids</taxon>
        <taxon>Malpighiales</taxon>
        <taxon>Rhizophoraceae</taxon>
        <taxon>Rhizophora</taxon>
    </lineage>
</organism>
<dbReference type="AlphaFoldDB" id="A0A2P2QND0"/>
<dbReference type="EMBL" id="GGEC01088042">
    <property type="protein sequence ID" value="MBX68526.1"/>
    <property type="molecule type" value="Transcribed_RNA"/>
</dbReference>
<protein>
    <submittedName>
        <fullName evidence="1">Uncharacterized protein</fullName>
    </submittedName>
</protein>
<evidence type="ECO:0000313" key="1">
    <source>
        <dbReference type="EMBL" id="MBX68526.1"/>
    </source>
</evidence>
<accession>A0A2P2QND0</accession>
<reference evidence="1" key="1">
    <citation type="submission" date="2018-02" db="EMBL/GenBank/DDBJ databases">
        <title>Rhizophora mucronata_Transcriptome.</title>
        <authorList>
            <person name="Meera S.P."/>
            <person name="Sreeshan A."/>
            <person name="Augustine A."/>
        </authorList>
    </citation>
    <scope>NUCLEOTIDE SEQUENCE</scope>
    <source>
        <tissue evidence="1">Leaf</tissue>
    </source>
</reference>
<name>A0A2P2QND0_RHIMU</name>
<sequence length="41" mass="5015">MLVFRKPWESSTRERGKWFYFPPWPMKTNPSNIEGKILVPY</sequence>